<evidence type="ECO:0000259" key="7">
    <source>
        <dbReference type="Pfam" id="PF00155"/>
    </source>
</evidence>
<evidence type="ECO:0000256" key="1">
    <source>
        <dbReference type="ARBA" id="ARBA00001933"/>
    </source>
</evidence>
<comment type="cofactor">
    <cofactor evidence="1 6">
        <name>pyridoxal 5'-phosphate</name>
        <dbReference type="ChEBI" id="CHEBI:597326"/>
    </cofactor>
</comment>
<dbReference type="CDD" id="cd00609">
    <property type="entry name" value="AAT_like"/>
    <property type="match status" value="1"/>
</dbReference>
<dbReference type="InterPro" id="IPR015422">
    <property type="entry name" value="PyrdxlP-dep_Trfase_small"/>
</dbReference>
<comment type="similarity">
    <text evidence="2 6">Belongs to the class-I pyridoxal-phosphate-dependent aminotransferase family.</text>
</comment>
<comment type="caution">
    <text evidence="8">The sequence shown here is derived from an EMBL/GenBank/DDBJ whole genome shotgun (WGS) entry which is preliminary data.</text>
</comment>
<evidence type="ECO:0000313" key="9">
    <source>
        <dbReference type="Proteomes" id="UP000768462"/>
    </source>
</evidence>
<dbReference type="EMBL" id="SVCM01000066">
    <property type="protein sequence ID" value="MBE6059647.1"/>
    <property type="molecule type" value="Genomic_DNA"/>
</dbReference>
<dbReference type="Gene3D" id="3.90.1150.10">
    <property type="entry name" value="Aspartate Aminotransferase, domain 1"/>
    <property type="match status" value="1"/>
</dbReference>
<dbReference type="FunFam" id="3.40.640.10:FF:000033">
    <property type="entry name" value="Aspartate aminotransferase"/>
    <property type="match status" value="1"/>
</dbReference>
<dbReference type="EC" id="2.6.1.-" evidence="6"/>
<keyword evidence="3 6" id="KW-0032">Aminotransferase</keyword>
<evidence type="ECO:0000256" key="5">
    <source>
        <dbReference type="ARBA" id="ARBA00022898"/>
    </source>
</evidence>
<evidence type="ECO:0000256" key="4">
    <source>
        <dbReference type="ARBA" id="ARBA00022679"/>
    </source>
</evidence>
<keyword evidence="4 6" id="KW-0808">Transferase</keyword>
<dbReference type="Pfam" id="PF00155">
    <property type="entry name" value="Aminotran_1_2"/>
    <property type="match status" value="1"/>
</dbReference>
<dbReference type="PANTHER" id="PTHR46383">
    <property type="entry name" value="ASPARTATE AMINOTRANSFERASE"/>
    <property type="match status" value="1"/>
</dbReference>
<dbReference type="GO" id="GO:0008483">
    <property type="term" value="F:transaminase activity"/>
    <property type="evidence" value="ECO:0007669"/>
    <property type="project" value="UniProtKB-KW"/>
</dbReference>
<keyword evidence="5" id="KW-0663">Pyridoxal phosphate</keyword>
<dbReference type="AlphaFoldDB" id="A0A927W9G2"/>
<sequence>MMLSKKAMEISPSLTLAITAKAKKMKAEGIDVIGFGAGEPDFNTPKNIQQAAIKAIEAGQTRYTAASGIIELKEAVVNKFKKDNNLTYKTSQIIISTGAKQCLANIFQAILNPGDEVLIGAPYWVSYPELVQLADGVPTFVDTEESNSFKLTIESLEKAVTKKTKAMILNSPNNPTGTAYTKEELEKIATFAQKHDIIIISDEIYEKLLYGESGHISIASLSEDAYNRTIVINGVSKAYAMTGWRIGYAAASEKITSLMSNIQSHTTSNPCSISQYASVEALNGDQSEVEKMKQEFKKRRDFMVDKINSINNLSCVKPEGAFYVMVNISKVLNKEVDGKIIKDSLTFSDLLLEKEKVAVIPGIAFGVDDFIRLSYATSMENIEKGLNRIEDFVNGIK</sequence>
<dbReference type="Proteomes" id="UP000768462">
    <property type="component" value="Unassembled WGS sequence"/>
</dbReference>
<protein>
    <recommendedName>
        <fullName evidence="6">Aminotransferase</fullName>
        <ecNumber evidence="6">2.6.1.-</ecNumber>
    </recommendedName>
</protein>
<dbReference type="InterPro" id="IPR004838">
    <property type="entry name" value="NHTrfase_class1_PyrdxlP-BS"/>
</dbReference>
<feature type="domain" description="Aminotransferase class I/classII large" evidence="7">
    <location>
        <begin position="31"/>
        <end position="389"/>
    </location>
</feature>
<dbReference type="GO" id="GO:0030170">
    <property type="term" value="F:pyridoxal phosphate binding"/>
    <property type="evidence" value="ECO:0007669"/>
    <property type="project" value="InterPro"/>
</dbReference>
<evidence type="ECO:0000256" key="3">
    <source>
        <dbReference type="ARBA" id="ARBA00022576"/>
    </source>
</evidence>
<name>A0A927W9G2_9CLOT</name>
<dbReference type="InterPro" id="IPR050596">
    <property type="entry name" value="AspAT/PAT-like"/>
</dbReference>
<reference evidence="8" key="1">
    <citation type="submission" date="2019-04" db="EMBL/GenBank/DDBJ databases">
        <title>Evolution of Biomass-Degrading Anaerobic Consortia Revealed by Metagenomics.</title>
        <authorList>
            <person name="Peng X."/>
        </authorList>
    </citation>
    <scope>NUCLEOTIDE SEQUENCE</scope>
    <source>
        <strain evidence="8">SIG254</strain>
    </source>
</reference>
<dbReference type="SUPFAM" id="SSF53383">
    <property type="entry name" value="PLP-dependent transferases"/>
    <property type="match status" value="1"/>
</dbReference>
<evidence type="ECO:0000256" key="6">
    <source>
        <dbReference type="RuleBase" id="RU000481"/>
    </source>
</evidence>
<organism evidence="8 9">
    <name type="scientific">Clostridium sulfidigenes</name>
    <dbReference type="NCBI Taxonomy" id="318464"/>
    <lineage>
        <taxon>Bacteria</taxon>
        <taxon>Bacillati</taxon>
        <taxon>Bacillota</taxon>
        <taxon>Clostridia</taxon>
        <taxon>Eubacteriales</taxon>
        <taxon>Clostridiaceae</taxon>
        <taxon>Clostridium</taxon>
    </lineage>
</organism>
<dbReference type="InterPro" id="IPR015424">
    <property type="entry name" value="PyrdxlP-dep_Trfase"/>
</dbReference>
<dbReference type="PRINTS" id="PR00753">
    <property type="entry name" value="ACCSYNTHASE"/>
</dbReference>
<proteinExistence type="inferred from homology"/>
<dbReference type="InterPro" id="IPR004839">
    <property type="entry name" value="Aminotransferase_I/II_large"/>
</dbReference>
<gene>
    <name evidence="8" type="ORF">E7215_05660</name>
</gene>
<dbReference type="PANTHER" id="PTHR46383:SF1">
    <property type="entry name" value="ASPARTATE AMINOTRANSFERASE"/>
    <property type="match status" value="1"/>
</dbReference>
<dbReference type="GO" id="GO:0006520">
    <property type="term" value="P:amino acid metabolic process"/>
    <property type="evidence" value="ECO:0007669"/>
    <property type="project" value="InterPro"/>
</dbReference>
<dbReference type="PROSITE" id="PS00105">
    <property type="entry name" value="AA_TRANSFER_CLASS_1"/>
    <property type="match status" value="1"/>
</dbReference>
<accession>A0A927W9G2</accession>
<evidence type="ECO:0000256" key="2">
    <source>
        <dbReference type="ARBA" id="ARBA00007441"/>
    </source>
</evidence>
<dbReference type="InterPro" id="IPR015421">
    <property type="entry name" value="PyrdxlP-dep_Trfase_major"/>
</dbReference>
<evidence type="ECO:0000313" key="8">
    <source>
        <dbReference type="EMBL" id="MBE6059647.1"/>
    </source>
</evidence>
<dbReference type="Gene3D" id="3.40.640.10">
    <property type="entry name" value="Type I PLP-dependent aspartate aminotransferase-like (Major domain)"/>
    <property type="match status" value="1"/>
</dbReference>